<reference evidence="2 3" key="1">
    <citation type="journal article" date="2011" name="J. Bacteriol.">
        <title>Complete genome sequence of the haloaromatic acid-degrading bacterium Achromobacter xylosoxidans A8.</title>
        <authorList>
            <person name="Strnad H."/>
            <person name="Ridl J."/>
            <person name="Paces J."/>
            <person name="Kolar M."/>
            <person name="Vlcek C."/>
            <person name="Paces V."/>
        </authorList>
    </citation>
    <scope>NUCLEOTIDE SEQUENCE [LARGE SCALE GENOMIC DNA]</scope>
    <source>
        <strain evidence="2 3">A8</strain>
    </source>
</reference>
<dbReference type="PATRIC" id="fig|762376.5.peg.2030"/>
<organism evidence="2 3">
    <name type="scientific">Achromobacter xylosoxidans (strain A8)</name>
    <dbReference type="NCBI Taxonomy" id="762376"/>
    <lineage>
        <taxon>Bacteria</taxon>
        <taxon>Pseudomonadati</taxon>
        <taxon>Pseudomonadota</taxon>
        <taxon>Betaproteobacteria</taxon>
        <taxon>Burkholderiales</taxon>
        <taxon>Alcaligenaceae</taxon>
        <taxon>Achromobacter</taxon>
    </lineage>
</organism>
<evidence type="ECO:0000313" key="2">
    <source>
        <dbReference type="EMBL" id="ADP15357.1"/>
    </source>
</evidence>
<dbReference type="KEGG" id="axy:AXYL_02028"/>
<dbReference type="OrthoDB" id="8455288at2"/>
<dbReference type="AlphaFoldDB" id="E3HGM1"/>
<gene>
    <name evidence="2" type="ordered locus">AXYL_02028</name>
</gene>
<feature type="domain" description="Helix-turn-helix" evidence="1">
    <location>
        <begin position="18"/>
        <end position="66"/>
    </location>
</feature>
<name>E3HGM1_ACHXA</name>
<dbReference type="STRING" id="762376.AXYL_02028"/>
<dbReference type="HOGENOM" id="CLU_192670_0_0_4"/>
<evidence type="ECO:0000259" key="1">
    <source>
        <dbReference type="Pfam" id="PF12728"/>
    </source>
</evidence>
<dbReference type="Proteomes" id="UP000006876">
    <property type="component" value="Chromosome"/>
</dbReference>
<accession>E3HGM1</accession>
<dbReference type="InterPro" id="IPR041657">
    <property type="entry name" value="HTH_17"/>
</dbReference>
<proteinExistence type="predicted"/>
<sequence length="84" mass="8820">MAHAAQHRAPAAAPKLIYRVHEATQALGVSVATIYRMCDRGELVKGKIGKTRSVGITAASLNAMLARMVPSADDDEASTPQMGS</sequence>
<dbReference type="eggNOG" id="COG3311">
    <property type="taxonomic scope" value="Bacteria"/>
</dbReference>
<dbReference type="Pfam" id="PF12728">
    <property type="entry name" value="HTH_17"/>
    <property type="match status" value="1"/>
</dbReference>
<evidence type="ECO:0000313" key="3">
    <source>
        <dbReference type="Proteomes" id="UP000006876"/>
    </source>
</evidence>
<protein>
    <recommendedName>
        <fullName evidence="1">Helix-turn-helix domain-containing protein</fullName>
    </recommendedName>
</protein>
<dbReference type="EMBL" id="CP002287">
    <property type="protein sequence ID" value="ADP15357.1"/>
    <property type="molecule type" value="Genomic_DNA"/>
</dbReference>